<keyword evidence="3" id="KW-1133">Transmembrane helix</keyword>
<dbReference type="RefSeq" id="WP_112218491.1">
    <property type="nucleotide sequence ID" value="NZ_MVJN01000002.1"/>
</dbReference>
<keyword evidence="3" id="KW-0812">Transmembrane</keyword>
<protein>
    <submittedName>
        <fullName evidence="4">Uncharacterized protein</fullName>
    </submittedName>
</protein>
<evidence type="ECO:0000313" key="4">
    <source>
        <dbReference type="EMBL" id="RAP37945.1"/>
    </source>
</evidence>
<comment type="caution">
    <text evidence="4">The sequence shown here is derived from an EMBL/GenBank/DDBJ whole genome shotgun (WGS) entry which is preliminary data.</text>
</comment>
<name>A0A364LM50_9GAMM</name>
<gene>
    <name evidence="4" type="ORF">B1207_02855</name>
</gene>
<accession>A0A364LM50</accession>
<feature type="transmembrane region" description="Helical" evidence="3">
    <location>
        <begin position="630"/>
        <end position="650"/>
    </location>
</feature>
<evidence type="ECO:0000256" key="3">
    <source>
        <dbReference type="SAM" id="Phobius"/>
    </source>
</evidence>
<feature type="coiled-coil region" evidence="1">
    <location>
        <begin position="227"/>
        <end position="254"/>
    </location>
</feature>
<keyword evidence="3" id="KW-0472">Membrane</keyword>
<evidence type="ECO:0000256" key="2">
    <source>
        <dbReference type="SAM" id="MobiDB-lite"/>
    </source>
</evidence>
<proteinExistence type="predicted"/>
<sequence>MTHNEFLDWLDELDRLNPEQPKLAVLIERLKGEAYNLNQDQVIANIQALLNQISTFDESIVYPRAHPVGRVLNTFIRGSETELFFSTRTAVAAIQRVLDALPSDSSPESIQRFYTRVMDWTQFAPKDGQNVLSEEEKAYIKAYFKKQATEAVKQTLATIYSVNDKVSKRAAHERYISATASNVNTAISTLYDHVLEPNERISPERALSSRELARAITQISTTSLIFYAHKLSLIDEHQREVNQLRKRAEIVRDLTGDGYRNPKDVNRFLDLLVSIPDEHISFLSYIKSYKKGIQTASNTNVFAQELAGKEINHLIDRCLKYFEQPQTKENVKQFIEQANLEIIGIYSAFQVHSKQIFSTSASDKITALLQLESDTTYFVRVLFALQQTIDHSKDRAMRQRIFDMILNAGVAYHSDIENRWSIDTLAICLAVVSVALKTPEEAQQVIDFAARIKPLMKLQEDRTELVSQLFKLQLKIDSSNSPQEKQTQQEIFDIILEESIAYFSNPKTQCSRDFFEYYIEICGVDHFKTADQARQFMAFASAVNKDGTVLFQELADFHSKIISMEKKNPVVYQPAVDTATKLLFDLMKRSTEFLSKPKTKQLCKDYENDCQEIIHAALPVLKEHRGAKNVLAWAALVMSVGIIPLAVATFNKLFYGEFKFFPQTATEKKVDGLKAVVHTVSEPPEEKPEGTDSSEPFQSP</sequence>
<organism evidence="4 5">
    <name type="scientific">Legionella quinlivanii</name>
    <dbReference type="NCBI Taxonomy" id="45073"/>
    <lineage>
        <taxon>Bacteria</taxon>
        <taxon>Pseudomonadati</taxon>
        <taxon>Pseudomonadota</taxon>
        <taxon>Gammaproteobacteria</taxon>
        <taxon>Legionellales</taxon>
        <taxon>Legionellaceae</taxon>
        <taxon>Legionella</taxon>
    </lineage>
</organism>
<dbReference type="Proteomes" id="UP000249458">
    <property type="component" value="Unassembled WGS sequence"/>
</dbReference>
<feature type="region of interest" description="Disordered" evidence="2">
    <location>
        <begin position="679"/>
        <end position="700"/>
    </location>
</feature>
<evidence type="ECO:0000313" key="5">
    <source>
        <dbReference type="Proteomes" id="UP000249458"/>
    </source>
</evidence>
<dbReference type="EMBL" id="MVJN01000002">
    <property type="protein sequence ID" value="RAP37945.1"/>
    <property type="molecule type" value="Genomic_DNA"/>
</dbReference>
<dbReference type="AlphaFoldDB" id="A0A364LM50"/>
<keyword evidence="1" id="KW-0175">Coiled coil</keyword>
<reference evidence="4 5" key="1">
    <citation type="submission" date="2017-02" db="EMBL/GenBank/DDBJ databases">
        <title>Legionella quilivanii strain from human: case report and whole genome sequencing analysis.</title>
        <authorList>
            <person name="Lalancette C."/>
            <person name="Leduc J.-M."/>
            <person name="Levesque S."/>
            <person name="Fournier E."/>
            <person name="Saoud J."/>
            <person name="Faucher S.P."/>
            <person name="Bernard K."/>
            <person name="Martineau C."/>
            <person name="Longtin J."/>
        </authorList>
    </citation>
    <scope>NUCLEOTIDE SEQUENCE [LARGE SCALE GENOMIC DNA]</scope>
    <source>
        <strain evidence="4 5">ID143958</strain>
    </source>
</reference>
<evidence type="ECO:0000256" key="1">
    <source>
        <dbReference type="SAM" id="Coils"/>
    </source>
</evidence>
<feature type="compositionally biased region" description="Polar residues" evidence="2">
    <location>
        <begin position="691"/>
        <end position="700"/>
    </location>
</feature>